<dbReference type="STRING" id="1472378.AU381_16630"/>
<dbReference type="SUPFAM" id="SSF53448">
    <property type="entry name" value="Nucleotide-diphospho-sugar transferases"/>
    <property type="match status" value="1"/>
</dbReference>
<keyword evidence="2" id="KW-1185">Reference proteome</keyword>
<accession>A0A178XKN9</accession>
<dbReference type="OrthoDB" id="3010234at2"/>
<dbReference type="AlphaFoldDB" id="A0A178XKN9"/>
<dbReference type="Pfam" id="PF13704">
    <property type="entry name" value="Glyco_tranf_2_4"/>
    <property type="match status" value="1"/>
</dbReference>
<evidence type="ECO:0000313" key="2">
    <source>
        <dbReference type="Proteomes" id="UP000094025"/>
    </source>
</evidence>
<name>A0A178XKN9_9HYPH</name>
<dbReference type="EMBL" id="LPUX01000065">
    <property type="protein sequence ID" value="OAP35811.1"/>
    <property type="molecule type" value="Genomic_DNA"/>
</dbReference>
<evidence type="ECO:0008006" key="3">
    <source>
        <dbReference type="Google" id="ProtNLM"/>
    </source>
</evidence>
<comment type="caution">
    <text evidence="1">The sequence shown here is derived from an EMBL/GenBank/DDBJ whole genome shotgun (WGS) entry which is preliminary data.</text>
</comment>
<gene>
    <name evidence="1" type="ORF">AU381_16630</name>
</gene>
<dbReference type="InterPro" id="IPR029044">
    <property type="entry name" value="Nucleotide-diphossugar_trans"/>
</dbReference>
<proteinExistence type="predicted"/>
<sequence>MKYPFGRGDSFPERSIINHLRTLYDSWRVTARERRNIEKVTITPTKEMRPLEAADLPLIFVTHNEMALIPAFLSHYRRLGVTRFICLDDLSTDGSREYLLDQPDVDVWTSPIRFEAARRGRRWREALFECYGYNRWYLNVDSDEFLVYDQCLREPLKALIEVLEEHGIKRLPAPMLDFYPAGDGTSGNGNMPWHAVDHIDCSGYEIGFLKRGISVKGGPRKRLFGEDNELIKYPLIYWDKWCRFGSSIHRPLPYNRNFSPIWGVLLHFKFFTNYREKIAEAVSNKQHYNGSQHYQALQRELDNAGAIQFVGEPSIRFLNPEQLIDLGFMPTIEFDPDDERLGPVRHWG</sequence>
<dbReference type="RefSeq" id="WP_064244233.1">
    <property type="nucleotide sequence ID" value="NZ_LPUX01000065.1"/>
</dbReference>
<protein>
    <recommendedName>
        <fullName evidence="3">Glycosyl transferase family 2</fullName>
    </recommendedName>
</protein>
<dbReference type="Proteomes" id="UP000094025">
    <property type="component" value="Unassembled WGS sequence"/>
</dbReference>
<organism evidence="1 2">
    <name type="scientific">Sinorhizobium glycinis</name>
    <dbReference type="NCBI Taxonomy" id="1472378"/>
    <lineage>
        <taxon>Bacteria</taxon>
        <taxon>Pseudomonadati</taxon>
        <taxon>Pseudomonadota</taxon>
        <taxon>Alphaproteobacteria</taxon>
        <taxon>Hyphomicrobiales</taxon>
        <taxon>Rhizobiaceae</taxon>
        <taxon>Sinorhizobium/Ensifer group</taxon>
        <taxon>Sinorhizobium</taxon>
    </lineage>
</organism>
<reference evidence="1 2" key="1">
    <citation type="journal article" date="2016" name="Int. J. Syst. Evol. Microbiol.">
        <title>Ensifer glycinis sp. nov., an novel rhizobial species associated with Glycine spp.</title>
        <authorList>
            <person name="Yan H."/>
            <person name="Yan J."/>
            <person name="Sui X.H."/>
            <person name="Wang E.T."/>
            <person name="Chen W.X."/>
            <person name="Zhang X.X."/>
            <person name="Chen W.F."/>
        </authorList>
    </citation>
    <scope>NUCLEOTIDE SEQUENCE [LARGE SCALE GENOMIC DNA]</scope>
    <source>
        <strain evidence="1 2">CCBAU 23380</strain>
    </source>
</reference>
<evidence type="ECO:0000313" key="1">
    <source>
        <dbReference type="EMBL" id="OAP35811.1"/>
    </source>
</evidence>